<sequence>MKNIIILLYLTCISSSWFVSGYQNGITFVILSQQQDRHIAAAQFLAEEIEKKAKDVNFEVSVYVDGISWPARSSWVYFPLLQILSDHYLEDKGWVVFLNEWNRVNLEVLWETLSVYDSHEMIYLGRAISDIEPSILHHFDEVDRKNPQLYPDMRTAIVLSAVLVRNLADKWTNNSDLDINFSIDAPYEFTKFVNKENGPKLLKNLSFCINHGKGCSVSYHPLLKCVRKTPLTRIFLLHIFKIPDRARVLLAFVFDMRLKKIVSLFLIKHNKMYRFSKFTYIIENRLCLHVINMLNKGPSRSLICICVSDTYLMHKYNVTLYKRLTGYRDFSIPLFNEKYHDSMINYTYVSDTYLMQGRN</sequence>
<feature type="signal peptide" evidence="1">
    <location>
        <begin position="1"/>
        <end position="21"/>
    </location>
</feature>
<evidence type="ECO:0000313" key="3">
    <source>
        <dbReference type="Proteomes" id="UP001497623"/>
    </source>
</evidence>
<evidence type="ECO:0000313" key="2">
    <source>
        <dbReference type="EMBL" id="CAL4060108.1"/>
    </source>
</evidence>
<dbReference type="EMBL" id="CAXKWB010000260">
    <property type="protein sequence ID" value="CAL4060108.1"/>
    <property type="molecule type" value="Genomic_DNA"/>
</dbReference>
<feature type="chain" id="PRO_5043853229" evidence="1">
    <location>
        <begin position="22"/>
        <end position="359"/>
    </location>
</feature>
<keyword evidence="3" id="KW-1185">Reference proteome</keyword>
<organism evidence="2 3">
    <name type="scientific">Meganyctiphanes norvegica</name>
    <name type="common">Northern krill</name>
    <name type="synonym">Thysanopoda norvegica</name>
    <dbReference type="NCBI Taxonomy" id="48144"/>
    <lineage>
        <taxon>Eukaryota</taxon>
        <taxon>Metazoa</taxon>
        <taxon>Ecdysozoa</taxon>
        <taxon>Arthropoda</taxon>
        <taxon>Crustacea</taxon>
        <taxon>Multicrustacea</taxon>
        <taxon>Malacostraca</taxon>
        <taxon>Eumalacostraca</taxon>
        <taxon>Eucarida</taxon>
        <taxon>Euphausiacea</taxon>
        <taxon>Euphausiidae</taxon>
        <taxon>Meganyctiphanes</taxon>
    </lineage>
</organism>
<gene>
    <name evidence="2" type="ORF">MNOR_LOCUS1036</name>
</gene>
<dbReference type="Proteomes" id="UP001497623">
    <property type="component" value="Unassembled WGS sequence"/>
</dbReference>
<reference evidence="2 3" key="1">
    <citation type="submission" date="2024-05" db="EMBL/GenBank/DDBJ databases">
        <authorList>
            <person name="Wallberg A."/>
        </authorList>
    </citation>
    <scope>NUCLEOTIDE SEQUENCE [LARGE SCALE GENOMIC DNA]</scope>
</reference>
<keyword evidence="1" id="KW-0732">Signal</keyword>
<comment type="caution">
    <text evidence="2">The sequence shown here is derived from an EMBL/GenBank/DDBJ whole genome shotgun (WGS) entry which is preliminary data.</text>
</comment>
<proteinExistence type="predicted"/>
<name>A0AAV2PKT2_MEGNR</name>
<accession>A0AAV2PKT2</accession>
<protein>
    <submittedName>
        <fullName evidence="2">Uncharacterized protein</fullName>
    </submittedName>
</protein>
<evidence type="ECO:0000256" key="1">
    <source>
        <dbReference type="SAM" id="SignalP"/>
    </source>
</evidence>
<dbReference type="Gene3D" id="3.90.550.50">
    <property type="match status" value="1"/>
</dbReference>
<dbReference type="AlphaFoldDB" id="A0AAV2PKT2"/>